<keyword evidence="1" id="KW-0812">Transmembrane</keyword>
<accession>A0A370HY65</accession>
<reference evidence="2 3" key="1">
    <citation type="submission" date="2018-07" db="EMBL/GenBank/DDBJ databases">
        <title>Genomic Encyclopedia of Type Strains, Phase IV (KMG-IV): sequencing the most valuable type-strain genomes for metagenomic binning, comparative biology and taxonomic classification.</title>
        <authorList>
            <person name="Goeker M."/>
        </authorList>
    </citation>
    <scope>NUCLEOTIDE SEQUENCE [LARGE SCALE GENOMIC DNA]</scope>
    <source>
        <strain evidence="2 3">DSM 44290</strain>
    </source>
</reference>
<keyword evidence="1" id="KW-0472">Membrane</keyword>
<protein>
    <submittedName>
        <fullName evidence="2">Uncharacterized protein</fullName>
    </submittedName>
</protein>
<evidence type="ECO:0000313" key="2">
    <source>
        <dbReference type="EMBL" id="RDI63448.1"/>
    </source>
</evidence>
<evidence type="ECO:0000313" key="3">
    <source>
        <dbReference type="Proteomes" id="UP000254869"/>
    </source>
</evidence>
<feature type="transmembrane region" description="Helical" evidence="1">
    <location>
        <begin position="21"/>
        <end position="39"/>
    </location>
</feature>
<sequence>MTWRAADRDSRRPRRLGWVRMVAGVLAAIALVIMAVLVLQRPIPDQGPRPAFDPVVRLPAVLTPTKSPVPEPPSPL</sequence>
<keyword evidence="1" id="KW-1133">Transmembrane helix</keyword>
<dbReference type="RefSeq" id="WP_068007167.1">
    <property type="nucleotide sequence ID" value="NZ_QQBC01000010.1"/>
</dbReference>
<proteinExistence type="predicted"/>
<evidence type="ECO:0000256" key="1">
    <source>
        <dbReference type="SAM" id="Phobius"/>
    </source>
</evidence>
<organism evidence="2 3">
    <name type="scientific">Nocardia pseudobrasiliensis</name>
    <dbReference type="NCBI Taxonomy" id="45979"/>
    <lineage>
        <taxon>Bacteria</taxon>
        <taxon>Bacillati</taxon>
        <taxon>Actinomycetota</taxon>
        <taxon>Actinomycetes</taxon>
        <taxon>Mycobacteriales</taxon>
        <taxon>Nocardiaceae</taxon>
        <taxon>Nocardia</taxon>
    </lineage>
</organism>
<dbReference type="AlphaFoldDB" id="A0A370HY65"/>
<keyword evidence="3" id="KW-1185">Reference proteome</keyword>
<dbReference type="Proteomes" id="UP000254869">
    <property type="component" value="Unassembled WGS sequence"/>
</dbReference>
<gene>
    <name evidence="2" type="ORF">DFR76_110145</name>
</gene>
<comment type="caution">
    <text evidence="2">The sequence shown here is derived from an EMBL/GenBank/DDBJ whole genome shotgun (WGS) entry which is preliminary data.</text>
</comment>
<dbReference type="EMBL" id="QQBC01000010">
    <property type="protein sequence ID" value="RDI63448.1"/>
    <property type="molecule type" value="Genomic_DNA"/>
</dbReference>
<name>A0A370HY65_9NOCA</name>